<accession>A0A8H8DL76</accession>
<comment type="caution">
    <text evidence="2">The sequence shown here is derived from an EMBL/GenBank/DDBJ whole genome shotgun (WGS) entry which is preliminary data.</text>
</comment>
<feature type="compositionally biased region" description="Basic and acidic residues" evidence="1">
    <location>
        <begin position="190"/>
        <end position="201"/>
    </location>
</feature>
<feature type="compositionally biased region" description="Low complexity" evidence="1">
    <location>
        <begin position="21"/>
        <end position="34"/>
    </location>
</feature>
<dbReference type="EMBL" id="JAEFCI010002156">
    <property type="protein sequence ID" value="KAG5462428.1"/>
    <property type="molecule type" value="Genomic_DNA"/>
</dbReference>
<evidence type="ECO:0000256" key="1">
    <source>
        <dbReference type="SAM" id="MobiDB-lite"/>
    </source>
</evidence>
<feature type="compositionally biased region" description="Pro residues" evidence="1">
    <location>
        <begin position="10"/>
        <end position="20"/>
    </location>
</feature>
<organism evidence="2 3">
    <name type="scientific">Olpidium bornovanus</name>
    <dbReference type="NCBI Taxonomy" id="278681"/>
    <lineage>
        <taxon>Eukaryota</taxon>
        <taxon>Fungi</taxon>
        <taxon>Fungi incertae sedis</taxon>
        <taxon>Olpidiomycota</taxon>
        <taxon>Olpidiomycotina</taxon>
        <taxon>Olpidiomycetes</taxon>
        <taxon>Olpidiales</taxon>
        <taxon>Olpidiaceae</taxon>
        <taxon>Olpidium</taxon>
    </lineage>
</organism>
<feature type="compositionally biased region" description="Polar residues" evidence="1">
    <location>
        <begin position="123"/>
        <end position="137"/>
    </location>
</feature>
<dbReference type="Proteomes" id="UP000673691">
    <property type="component" value="Unassembled WGS sequence"/>
</dbReference>
<feature type="region of interest" description="Disordered" evidence="1">
    <location>
        <begin position="1"/>
        <end position="201"/>
    </location>
</feature>
<evidence type="ECO:0000313" key="2">
    <source>
        <dbReference type="EMBL" id="KAG5462428.1"/>
    </source>
</evidence>
<dbReference type="AlphaFoldDB" id="A0A8H8DL76"/>
<feature type="compositionally biased region" description="Low complexity" evidence="1">
    <location>
        <begin position="138"/>
        <end position="163"/>
    </location>
</feature>
<evidence type="ECO:0000313" key="3">
    <source>
        <dbReference type="Proteomes" id="UP000673691"/>
    </source>
</evidence>
<sequence>MASAASAPSDLPPDPGPPCCFPSSSKPKISTTSFGGDRQSPVPRPTPSSVPVCVTAHPQVHSPPGILAPRAPAPGPTPSQAFDDSSSAERRIPPGVDLRTLVTASRAARESRQPDGPHEPPQEQATQRPTSSSSHWSAPQTAPAAGAPGIGAASLLRHAAAASQSDADGLPQTPASCSSRGLSFKGAAARQREKSRMIIRQ</sequence>
<reference evidence="2 3" key="1">
    <citation type="journal article" name="Sci. Rep.">
        <title>Genome-scale phylogenetic analyses confirm Olpidium as the closest living zoosporic fungus to the non-flagellated, terrestrial fungi.</title>
        <authorList>
            <person name="Chang Y."/>
            <person name="Rochon D."/>
            <person name="Sekimoto S."/>
            <person name="Wang Y."/>
            <person name="Chovatia M."/>
            <person name="Sandor L."/>
            <person name="Salamov A."/>
            <person name="Grigoriev I.V."/>
            <person name="Stajich J.E."/>
            <person name="Spatafora J.W."/>
        </authorList>
    </citation>
    <scope>NUCLEOTIDE SEQUENCE [LARGE SCALE GENOMIC DNA]</scope>
    <source>
        <strain evidence="2">S191</strain>
    </source>
</reference>
<keyword evidence="3" id="KW-1185">Reference proteome</keyword>
<name>A0A8H8DL76_9FUNG</name>
<feature type="compositionally biased region" description="Basic and acidic residues" evidence="1">
    <location>
        <begin position="107"/>
        <end position="121"/>
    </location>
</feature>
<protein>
    <submittedName>
        <fullName evidence="2">Uncharacterized protein</fullName>
    </submittedName>
</protein>
<gene>
    <name evidence="2" type="ORF">BJ554DRAFT_5213</name>
</gene>
<proteinExistence type="predicted"/>